<dbReference type="AlphaFoldDB" id="A0A6V3BDJ3"/>
<feature type="non-terminal residue" evidence="2">
    <location>
        <position position="206"/>
    </location>
</feature>
<name>A0A6V3BDJ3_HETAK</name>
<gene>
    <name evidence="2" type="ORF">HAKA00212_LOCUS23199</name>
</gene>
<evidence type="ECO:0000256" key="1">
    <source>
        <dbReference type="SAM" id="MobiDB-lite"/>
    </source>
</evidence>
<organism evidence="2">
    <name type="scientific">Heterosigma akashiwo</name>
    <name type="common">Chromophytic alga</name>
    <name type="synonym">Heterosigma carterae</name>
    <dbReference type="NCBI Taxonomy" id="2829"/>
    <lineage>
        <taxon>Eukaryota</taxon>
        <taxon>Sar</taxon>
        <taxon>Stramenopiles</taxon>
        <taxon>Ochrophyta</taxon>
        <taxon>Raphidophyceae</taxon>
        <taxon>Chattonellales</taxon>
        <taxon>Chattonellaceae</taxon>
        <taxon>Heterosigma</taxon>
    </lineage>
</organism>
<sequence length="206" mass="22868">MIGLVDYDSTSGSEDEGSKGDSKPKDKMDDSDSDESDNSGSDSDDQDDEKQGTSLPTPDDLFGSVKGPEFMNVPDPRSALPSANDIFSSVEQPSFMTGSAPPAQVLLTKRAAPSSDNCNKKMKKKDNTQKQTTGRGLLVPPQMQLKRPNHVTEATELWTKNKQGSKQQDKNKSFRHKEKLKRDRGQASRGKNYVEEEKRILRQMNM</sequence>
<dbReference type="EMBL" id="HBIU01052464">
    <property type="protein sequence ID" value="CAE0645666.1"/>
    <property type="molecule type" value="Transcribed_RNA"/>
</dbReference>
<dbReference type="PANTHER" id="PTHR31833:SF2">
    <property type="entry name" value="UPF0690 PROTEIN C1ORF52"/>
    <property type="match status" value="1"/>
</dbReference>
<protein>
    <submittedName>
        <fullName evidence="2">Uncharacterized protein</fullName>
    </submittedName>
</protein>
<evidence type="ECO:0000313" key="2">
    <source>
        <dbReference type="EMBL" id="CAE0645666.1"/>
    </source>
</evidence>
<feature type="region of interest" description="Disordered" evidence="1">
    <location>
        <begin position="110"/>
        <end position="206"/>
    </location>
</feature>
<proteinExistence type="predicted"/>
<feature type="compositionally biased region" description="Basic and acidic residues" evidence="1">
    <location>
        <begin position="16"/>
        <end position="30"/>
    </location>
</feature>
<reference evidence="2" key="1">
    <citation type="submission" date="2021-01" db="EMBL/GenBank/DDBJ databases">
        <authorList>
            <person name="Corre E."/>
            <person name="Pelletier E."/>
            <person name="Niang G."/>
            <person name="Scheremetjew M."/>
            <person name="Finn R."/>
            <person name="Kale V."/>
            <person name="Holt S."/>
            <person name="Cochrane G."/>
            <person name="Meng A."/>
            <person name="Brown T."/>
            <person name="Cohen L."/>
        </authorList>
    </citation>
    <scope>NUCLEOTIDE SEQUENCE</scope>
    <source>
        <strain evidence="2">CCMP3107</strain>
    </source>
</reference>
<accession>A0A6V3BDJ3</accession>
<feature type="compositionally biased region" description="Acidic residues" evidence="1">
    <location>
        <begin position="31"/>
        <end position="48"/>
    </location>
</feature>
<feature type="region of interest" description="Disordered" evidence="1">
    <location>
        <begin position="1"/>
        <end position="85"/>
    </location>
</feature>
<dbReference type="PANTHER" id="PTHR31833">
    <property type="entry name" value="UPF0690 PROTEIN C1ORF52"/>
    <property type="match status" value="1"/>
</dbReference>
<feature type="compositionally biased region" description="Basic and acidic residues" evidence="1">
    <location>
        <begin position="180"/>
        <end position="200"/>
    </location>
</feature>